<dbReference type="EMBL" id="JBFOLK010000009">
    <property type="protein sequence ID" value="KAL2486000.1"/>
    <property type="molecule type" value="Genomic_DNA"/>
</dbReference>
<comment type="caution">
    <text evidence="1">The sequence shown here is derived from an EMBL/GenBank/DDBJ whole genome shotgun (WGS) entry which is preliminary data.</text>
</comment>
<keyword evidence="2" id="KW-1185">Reference proteome</keyword>
<reference evidence="2" key="1">
    <citation type="submission" date="2024-07" db="EMBL/GenBank/DDBJ databases">
        <title>Two chromosome-level genome assemblies of Korean endemic species Abeliophyllum distichum and Forsythia ovata (Oleaceae).</title>
        <authorList>
            <person name="Jang H."/>
        </authorList>
    </citation>
    <scope>NUCLEOTIDE SEQUENCE [LARGE SCALE GENOMIC DNA]</scope>
</reference>
<evidence type="ECO:0000313" key="2">
    <source>
        <dbReference type="Proteomes" id="UP001604336"/>
    </source>
</evidence>
<evidence type="ECO:0000313" key="1">
    <source>
        <dbReference type="EMBL" id="KAL2486000.1"/>
    </source>
</evidence>
<proteinExistence type="predicted"/>
<dbReference type="Proteomes" id="UP001604336">
    <property type="component" value="Unassembled WGS sequence"/>
</dbReference>
<dbReference type="AlphaFoldDB" id="A0ABD1RC53"/>
<sequence length="148" mass="16796">MTKNAYVSNGKHVAPIRCWHLSNSTKVVPRQQIPKVMRTDLHHLQLTQGLKLQFVKILAINFVAFVGDGKRPELQFTARLGRRRVLYWRFGSEPENDCRSFSQLLVGAMSSPTAVPNVRRDFPSSQEVPEYKEFVGEGGGKLQLRSLC</sequence>
<organism evidence="1 2">
    <name type="scientific">Abeliophyllum distichum</name>
    <dbReference type="NCBI Taxonomy" id="126358"/>
    <lineage>
        <taxon>Eukaryota</taxon>
        <taxon>Viridiplantae</taxon>
        <taxon>Streptophyta</taxon>
        <taxon>Embryophyta</taxon>
        <taxon>Tracheophyta</taxon>
        <taxon>Spermatophyta</taxon>
        <taxon>Magnoliopsida</taxon>
        <taxon>eudicotyledons</taxon>
        <taxon>Gunneridae</taxon>
        <taxon>Pentapetalae</taxon>
        <taxon>asterids</taxon>
        <taxon>lamiids</taxon>
        <taxon>Lamiales</taxon>
        <taxon>Oleaceae</taxon>
        <taxon>Forsythieae</taxon>
        <taxon>Abeliophyllum</taxon>
    </lineage>
</organism>
<protein>
    <submittedName>
        <fullName evidence="1">Uncharacterized protein</fullName>
    </submittedName>
</protein>
<gene>
    <name evidence="1" type="ORF">Adt_30756</name>
</gene>
<name>A0ABD1RC53_9LAMI</name>
<accession>A0ABD1RC53</accession>